<evidence type="ECO:0000256" key="1">
    <source>
        <dbReference type="ARBA" id="ARBA00022795"/>
    </source>
</evidence>
<name>A0A939ILD4_9GAMM</name>
<comment type="caution">
    <text evidence="3">The sequence shown here is derived from an EMBL/GenBank/DDBJ whole genome shotgun (WGS) entry which is preliminary data.</text>
</comment>
<proteinExistence type="predicted"/>
<organism evidence="3 4">
    <name type="scientific">Parahaliea mediterranea</name>
    <dbReference type="NCBI Taxonomy" id="651086"/>
    <lineage>
        <taxon>Bacteria</taxon>
        <taxon>Pseudomonadati</taxon>
        <taxon>Pseudomonadota</taxon>
        <taxon>Gammaproteobacteria</taxon>
        <taxon>Cellvibrionales</taxon>
        <taxon>Halieaceae</taxon>
        <taxon>Parahaliea</taxon>
    </lineage>
</organism>
<feature type="domain" description="Flagellar protein FlgJ N-terminal" evidence="2">
    <location>
        <begin position="50"/>
        <end position="94"/>
    </location>
</feature>
<dbReference type="InterPro" id="IPR019301">
    <property type="entry name" value="Flagellar_prot_FlgJ_N"/>
</dbReference>
<dbReference type="EMBL" id="JAFKCZ010000003">
    <property type="protein sequence ID" value="MBN7795842.1"/>
    <property type="molecule type" value="Genomic_DNA"/>
</dbReference>
<evidence type="ECO:0000313" key="3">
    <source>
        <dbReference type="EMBL" id="MBN7795842.1"/>
    </source>
</evidence>
<protein>
    <submittedName>
        <fullName evidence="3">Rod-binding protein</fullName>
    </submittedName>
</protein>
<dbReference type="PRINTS" id="PR01002">
    <property type="entry name" value="FLGFLGJ"/>
</dbReference>
<accession>A0A939ILD4</accession>
<keyword evidence="4" id="KW-1185">Reference proteome</keyword>
<gene>
    <name evidence="3" type="ORF">JYP50_04520</name>
</gene>
<keyword evidence="1" id="KW-1005">Bacterial flagellum biogenesis</keyword>
<dbReference type="AlphaFoldDB" id="A0A939ILD4"/>
<reference evidence="3" key="1">
    <citation type="submission" date="2021-02" db="EMBL/GenBank/DDBJ databases">
        <title>PHA producing bacteria isolated from coastal sediment in Guangdong, Shenzhen.</title>
        <authorList>
            <person name="Zheng W."/>
            <person name="Yu S."/>
            <person name="Huang Y."/>
        </authorList>
    </citation>
    <scope>NUCLEOTIDE SEQUENCE</scope>
    <source>
        <strain evidence="3">TN14-10</strain>
    </source>
</reference>
<sequence>MSAIDPTSSFALDVNSLERIKQQGARDPEAGLEAAAGQFEALFLNRLMESMREATPRSGLLDSQQTRFYESLFDQQLSQHLAGKGLGLAEQLLRDLKG</sequence>
<dbReference type="RefSeq" id="WP_206559283.1">
    <property type="nucleotide sequence ID" value="NZ_JAFKCZ010000003.1"/>
</dbReference>
<dbReference type="Proteomes" id="UP000664303">
    <property type="component" value="Unassembled WGS sequence"/>
</dbReference>
<dbReference type="GO" id="GO:0044781">
    <property type="term" value="P:bacterial-type flagellum organization"/>
    <property type="evidence" value="ECO:0007669"/>
    <property type="project" value="UniProtKB-KW"/>
</dbReference>
<evidence type="ECO:0000313" key="4">
    <source>
        <dbReference type="Proteomes" id="UP000664303"/>
    </source>
</evidence>
<evidence type="ECO:0000259" key="2">
    <source>
        <dbReference type="Pfam" id="PF10135"/>
    </source>
</evidence>
<dbReference type="Pfam" id="PF10135">
    <property type="entry name" value="Rod-binding"/>
    <property type="match status" value="1"/>
</dbReference>